<dbReference type="GO" id="GO:0005576">
    <property type="term" value="C:extracellular region"/>
    <property type="evidence" value="ECO:0007669"/>
    <property type="project" value="InterPro"/>
</dbReference>
<dbReference type="EMBL" id="JAUEPO010000002">
    <property type="protein sequence ID" value="KAK3334187.1"/>
    <property type="molecule type" value="Genomic_DNA"/>
</dbReference>
<proteinExistence type="predicted"/>
<dbReference type="Proteomes" id="UP001286456">
    <property type="component" value="Unassembled WGS sequence"/>
</dbReference>
<dbReference type="InterPro" id="IPR000254">
    <property type="entry name" value="CBD"/>
</dbReference>
<dbReference type="SUPFAM" id="SSF57180">
    <property type="entry name" value="Cellulose-binding domain"/>
    <property type="match status" value="1"/>
</dbReference>
<dbReference type="AlphaFoldDB" id="A0AAE0MIY6"/>
<evidence type="ECO:0000313" key="5">
    <source>
        <dbReference type="Proteomes" id="UP001286456"/>
    </source>
</evidence>
<keyword evidence="5" id="KW-1185">Reference proteome</keyword>
<sequence>MRSVSAIPFLVAAVTAQSTAGPYGQCGGTGYTGPSACGSGYGCTTYNPYYAQCYPGAATATPSTTSTAAAVTPTTTKPSTTLQTSTTKPITTITTITTTTTTTTTTTAAAAATSTAPTGTSPSTPTTLVSGWYWIRAVASPNFHKYLQTSPLLTPSTALLNDHTTAGQFNVIDGQLVYYRGASASPLYLTVENPTDKTQRKLWTKFSATKNVYGTFAFQGDTLTWSVSDITRPNVAAWLVCAGQEVFVNTGAYAYDTPAGCADQTIHYYGGSTADL</sequence>
<name>A0AAE0MIY6_9PEZI</name>
<evidence type="ECO:0000313" key="4">
    <source>
        <dbReference type="EMBL" id="KAK3334187.1"/>
    </source>
</evidence>
<feature type="domain" description="CBM1" evidence="3">
    <location>
        <begin position="18"/>
        <end position="54"/>
    </location>
</feature>
<dbReference type="GO" id="GO:0030248">
    <property type="term" value="F:cellulose binding"/>
    <property type="evidence" value="ECO:0007669"/>
    <property type="project" value="InterPro"/>
</dbReference>
<keyword evidence="1 2" id="KW-0732">Signal</keyword>
<feature type="chain" id="PRO_5042243971" description="CBM1 domain-containing protein" evidence="2">
    <location>
        <begin position="17"/>
        <end position="276"/>
    </location>
</feature>
<dbReference type="PROSITE" id="PS00562">
    <property type="entry name" value="CBM1_1"/>
    <property type="match status" value="1"/>
</dbReference>
<gene>
    <name evidence="4" type="ORF">B0T19DRAFT_148049</name>
</gene>
<accession>A0AAE0MIY6</accession>
<dbReference type="InterPro" id="IPR035971">
    <property type="entry name" value="CBD_sf"/>
</dbReference>
<evidence type="ECO:0000259" key="3">
    <source>
        <dbReference type="PROSITE" id="PS51164"/>
    </source>
</evidence>
<dbReference type="GO" id="GO:0005975">
    <property type="term" value="P:carbohydrate metabolic process"/>
    <property type="evidence" value="ECO:0007669"/>
    <property type="project" value="InterPro"/>
</dbReference>
<feature type="signal peptide" evidence="2">
    <location>
        <begin position="1"/>
        <end position="16"/>
    </location>
</feature>
<comment type="caution">
    <text evidence="4">The sequence shown here is derived from an EMBL/GenBank/DDBJ whole genome shotgun (WGS) entry which is preliminary data.</text>
</comment>
<evidence type="ECO:0000256" key="1">
    <source>
        <dbReference type="ARBA" id="ARBA00022729"/>
    </source>
</evidence>
<organism evidence="4 5">
    <name type="scientific">Cercophora scortea</name>
    <dbReference type="NCBI Taxonomy" id="314031"/>
    <lineage>
        <taxon>Eukaryota</taxon>
        <taxon>Fungi</taxon>
        <taxon>Dikarya</taxon>
        <taxon>Ascomycota</taxon>
        <taxon>Pezizomycotina</taxon>
        <taxon>Sordariomycetes</taxon>
        <taxon>Sordariomycetidae</taxon>
        <taxon>Sordariales</taxon>
        <taxon>Lasiosphaeriaceae</taxon>
        <taxon>Cercophora</taxon>
    </lineage>
</organism>
<dbReference type="PROSITE" id="PS51164">
    <property type="entry name" value="CBM1_2"/>
    <property type="match status" value="1"/>
</dbReference>
<reference evidence="4" key="1">
    <citation type="journal article" date="2023" name="Mol. Phylogenet. Evol.">
        <title>Genome-scale phylogeny and comparative genomics of the fungal order Sordariales.</title>
        <authorList>
            <person name="Hensen N."/>
            <person name="Bonometti L."/>
            <person name="Westerberg I."/>
            <person name="Brannstrom I.O."/>
            <person name="Guillou S."/>
            <person name="Cros-Aarteil S."/>
            <person name="Calhoun S."/>
            <person name="Haridas S."/>
            <person name="Kuo A."/>
            <person name="Mondo S."/>
            <person name="Pangilinan J."/>
            <person name="Riley R."/>
            <person name="LaButti K."/>
            <person name="Andreopoulos B."/>
            <person name="Lipzen A."/>
            <person name="Chen C."/>
            <person name="Yan M."/>
            <person name="Daum C."/>
            <person name="Ng V."/>
            <person name="Clum A."/>
            <person name="Steindorff A."/>
            <person name="Ohm R.A."/>
            <person name="Martin F."/>
            <person name="Silar P."/>
            <person name="Natvig D.O."/>
            <person name="Lalanne C."/>
            <person name="Gautier V."/>
            <person name="Ament-Velasquez S.L."/>
            <person name="Kruys A."/>
            <person name="Hutchinson M.I."/>
            <person name="Powell A.J."/>
            <person name="Barry K."/>
            <person name="Miller A.N."/>
            <person name="Grigoriev I.V."/>
            <person name="Debuchy R."/>
            <person name="Gladieux P."/>
            <person name="Hiltunen Thoren M."/>
            <person name="Johannesson H."/>
        </authorList>
    </citation>
    <scope>NUCLEOTIDE SEQUENCE</scope>
    <source>
        <strain evidence="4">SMH4131-1</strain>
    </source>
</reference>
<evidence type="ECO:0000256" key="2">
    <source>
        <dbReference type="SAM" id="SignalP"/>
    </source>
</evidence>
<dbReference type="Pfam" id="PF00734">
    <property type="entry name" value="CBM_1"/>
    <property type="match status" value="1"/>
</dbReference>
<reference evidence="4" key="2">
    <citation type="submission" date="2023-06" db="EMBL/GenBank/DDBJ databases">
        <authorList>
            <consortium name="Lawrence Berkeley National Laboratory"/>
            <person name="Haridas S."/>
            <person name="Hensen N."/>
            <person name="Bonometti L."/>
            <person name="Westerberg I."/>
            <person name="Brannstrom I.O."/>
            <person name="Guillou S."/>
            <person name="Cros-Aarteil S."/>
            <person name="Calhoun S."/>
            <person name="Kuo A."/>
            <person name="Mondo S."/>
            <person name="Pangilinan J."/>
            <person name="Riley R."/>
            <person name="Labutti K."/>
            <person name="Andreopoulos B."/>
            <person name="Lipzen A."/>
            <person name="Chen C."/>
            <person name="Yanf M."/>
            <person name="Daum C."/>
            <person name="Ng V."/>
            <person name="Clum A."/>
            <person name="Steindorff A."/>
            <person name="Ohm R."/>
            <person name="Martin F."/>
            <person name="Silar P."/>
            <person name="Natvig D."/>
            <person name="Lalanne C."/>
            <person name="Gautier V."/>
            <person name="Ament-Velasquez S.L."/>
            <person name="Kruys A."/>
            <person name="Hutchinson M.I."/>
            <person name="Powell A.J."/>
            <person name="Barry K."/>
            <person name="Miller A.N."/>
            <person name="Grigoriev I.V."/>
            <person name="Debuchy R."/>
            <person name="Gladieux P."/>
            <person name="Thoren M.H."/>
            <person name="Johannesson H."/>
        </authorList>
    </citation>
    <scope>NUCLEOTIDE SEQUENCE</scope>
    <source>
        <strain evidence="4">SMH4131-1</strain>
    </source>
</reference>
<dbReference type="SMART" id="SM00236">
    <property type="entry name" value="fCBD"/>
    <property type="match status" value="1"/>
</dbReference>
<protein>
    <recommendedName>
        <fullName evidence="3">CBM1 domain-containing protein</fullName>
    </recommendedName>
</protein>